<dbReference type="GeneID" id="87950431"/>
<dbReference type="PANTHER" id="PTHR34997">
    <property type="entry name" value="AM15"/>
    <property type="match status" value="1"/>
</dbReference>
<dbReference type="Gene3D" id="3.10.350.10">
    <property type="entry name" value="LysM domain"/>
    <property type="match status" value="4"/>
</dbReference>
<accession>A0AAX4J0H0</accession>
<comment type="similarity">
    <text evidence="3">Belongs to the secreted LysM effector family.</text>
</comment>
<dbReference type="InterPro" id="IPR036779">
    <property type="entry name" value="LysM_dom_sf"/>
</dbReference>
<sequence>MSPHIKSLTALAFLPLALSFNLWPLVETEALADILQIAPACVVALNSTVACDQDLFQRTINVDGLWWQEQDVTTLCETGCLTSARDWHANVESSCAYDLMIQGDRLVEADTLSGRFLEGLELACTRSASNEWCFIEQQEWTGSDMVTPDCAANPADPFCTNPGNVSAENRRISSLYDNDLLCSECFLKLLYARVTSAFLPDVDYSDYLVGEFQDIQEVCQTTVGELATRVLPNYPHTTDADVTPIRTEVTSTETDAPAPTTTSEPVPTKAPVPDTEEGCESVGWQWVDVLVMEESTIAETELEFCNEIAEIYGVATGDLMYTTNTPGCAVLDGWSCVSPTCQLLRVSESSTCASIAESASNATHIVNAVQIATWNPHILGACDHLVKDQYVCIDRPGGSWTGPPASEIPDDSDGPVRGGPGTTPTLPIIDNPDTPPEPVQEGISSVCKRYVFADKGASCWKISNDGGITQKRLFELNPVLGTNGENCETMLWLNYYYCVGTESLGSPTTTVTRTTSPTISPTASSTSAPKPPSPTQEGIVGNCNKWVQAVAGDYCWKLANDAGIDTALFYQWNTVLGSGGENCGTMIWPDYYYCIGVFSSGSATTTSAPPPTTTSAGPAKPTATHAGIPANCSKFAEAPAQGASCWQLATDNGIELSRFYQLNPSLGTNGENCGTMIWPGYFYCVSVA</sequence>
<reference evidence="8" key="1">
    <citation type="journal article" date="2023" name="bioRxiv">
        <title>Complete genome of the Medicago anthracnose fungus, Colletotrichum destructivum, reveals a mini-chromosome-like region within a core chromosome.</title>
        <authorList>
            <person name="Lapalu N."/>
            <person name="Simon A."/>
            <person name="Lu A."/>
            <person name="Plaumann P.-L."/>
            <person name="Amselem J."/>
            <person name="Pigne S."/>
            <person name="Auger A."/>
            <person name="Koch C."/>
            <person name="Dallery J.-F."/>
            <person name="O'Connell R.J."/>
        </authorList>
    </citation>
    <scope>NUCLEOTIDE SEQUENCE [LARGE SCALE GENOMIC DNA]</scope>
    <source>
        <strain evidence="8">CBS 520.97</strain>
    </source>
</reference>
<evidence type="ECO:0000256" key="1">
    <source>
        <dbReference type="ARBA" id="ARBA00022669"/>
    </source>
</evidence>
<dbReference type="KEGG" id="cdet:87950431"/>
<evidence type="ECO:0000259" key="6">
    <source>
        <dbReference type="PROSITE" id="PS51782"/>
    </source>
</evidence>
<organism evidence="7 8">
    <name type="scientific">Colletotrichum destructivum</name>
    <dbReference type="NCBI Taxonomy" id="34406"/>
    <lineage>
        <taxon>Eukaryota</taxon>
        <taxon>Fungi</taxon>
        <taxon>Dikarya</taxon>
        <taxon>Ascomycota</taxon>
        <taxon>Pezizomycotina</taxon>
        <taxon>Sordariomycetes</taxon>
        <taxon>Hypocreomycetidae</taxon>
        <taxon>Glomerellales</taxon>
        <taxon>Glomerellaceae</taxon>
        <taxon>Colletotrichum</taxon>
        <taxon>Colletotrichum destructivum species complex</taxon>
    </lineage>
</organism>
<dbReference type="Proteomes" id="UP001322277">
    <property type="component" value="Chromosome 9"/>
</dbReference>
<evidence type="ECO:0000256" key="4">
    <source>
        <dbReference type="SAM" id="MobiDB-lite"/>
    </source>
</evidence>
<proteinExistence type="inferred from homology"/>
<evidence type="ECO:0000313" key="7">
    <source>
        <dbReference type="EMBL" id="WQF88917.1"/>
    </source>
</evidence>
<feature type="region of interest" description="Disordered" evidence="4">
    <location>
        <begin position="401"/>
        <end position="440"/>
    </location>
</feature>
<dbReference type="InterPro" id="IPR018392">
    <property type="entry name" value="LysM"/>
</dbReference>
<keyword evidence="8" id="KW-1185">Reference proteome</keyword>
<feature type="compositionally biased region" description="Low complexity" evidence="4">
    <location>
        <begin position="508"/>
        <end position="528"/>
    </location>
</feature>
<keyword evidence="2" id="KW-0843">Virulence</keyword>
<keyword evidence="5" id="KW-0732">Signal</keyword>
<dbReference type="PROSITE" id="PS51782">
    <property type="entry name" value="LYSM"/>
    <property type="match status" value="1"/>
</dbReference>
<feature type="domain" description="LysM" evidence="6">
    <location>
        <begin position="545"/>
        <end position="595"/>
    </location>
</feature>
<gene>
    <name evidence="7" type="ORF">CDEST_13931</name>
</gene>
<keyword evidence="1" id="KW-0147">Chitin-binding</keyword>
<feature type="region of interest" description="Disordered" evidence="4">
    <location>
        <begin position="249"/>
        <end position="277"/>
    </location>
</feature>
<evidence type="ECO:0000256" key="2">
    <source>
        <dbReference type="ARBA" id="ARBA00023026"/>
    </source>
</evidence>
<feature type="region of interest" description="Disordered" evidence="4">
    <location>
        <begin position="508"/>
        <end position="537"/>
    </location>
</feature>
<feature type="compositionally biased region" description="Polar residues" evidence="4">
    <location>
        <begin position="249"/>
        <end position="265"/>
    </location>
</feature>
<dbReference type="GO" id="GO:0008061">
    <property type="term" value="F:chitin binding"/>
    <property type="evidence" value="ECO:0007669"/>
    <property type="project" value="UniProtKB-KW"/>
</dbReference>
<dbReference type="AlphaFoldDB" id="A0AAX4J0H0"/>
<dbReference type="PANTHER" id="PTHR34997:SF1">
    <property type="entry name" value="PEPTIDOGLYCAN-BINDING LYSIN DOMAIN"/>
    <property type="match status" value="1"/>
</dbReference>
<dbReference type="EMBL" id="CP137313">
    <property type="protein sequence ID" value="WQF88917.1"/>
    <property type="molecule type" value="Genomic_DNA"/>
</dbReference>
<dbReference type="RefSeq" id="XP_062786138.1">
    <property type="nucleotide sequence ID" value="XM_062930087.1"/>
</dbReference>
<feature type="chain" id="PRO_5043960176" evidence="5">
    <location>
        <begin position="20"/>
        <end position="688"/>
    </location>
</feature>
<evidence type="ECO:0000256" key="5">
    <source>
        <dbReference type="SAM" id="SignalP"/>
    </source>
</evidence>
<protein>
    <submittedName>
        <fullName evidence="7">LysM domain-containing protein</fullName>
    </submittedName>
</protein>
<evidence type="ECO:0000313" key="8">
    <source>
        <dbReference type="Proteomes" id="UP001322277"/>
    </source>
</evidence>
<feature type="signal peptide" evidence="5">
    <location>
        <begin position="1"/>
        <end position="19"/>
    </location>
</feature>
<dbReference type="Pfam" id="PF01476">
    <property type="entry name" value="LysM"/>
    <property type="match status" value="1"/>
</dbReference>
<dbReference type="InterPro" id="IPR052210">
    <property type="entry name" value="LysM1-like"/>
</dbReference>
<evidence type="ECO:0000256" key="3">
    <source>
        <dbReference type="ARBA" id="ARBA00044955"/>
    </source>
</evidence>
<name>A0AAX4J0H0_9PEZI</name>
<dbReference type="CDD" id="cd00118">
    <property type="entry name" value="LysM"/>
    <property type="match status" value="1"/>
</dbReference>